<evidence type="ECO:0000313" key="2">
    <source>
        <dbReference type="Proteomes" id="UP001201985"/>
    </source>
</evidence>
<proteinExistence type="predicted"/>
<sequence>MMLVGADVPRINAACEVVRGVMTEIGFALNYVAADRGTVISRITNRQATDKGG</sequence>
<evidence type="ECO:0000313" key="1">
    <source>
        <dbReference type="EMBL" id="MCI0752674.1"/>
    </source>
</evidence>
<accession>A0ABS9W065</accession>
<organism evidence="1 2">
    <name type="scientific">Teichococcus vastitatis</name>
    <dbReference type="NCBI Taxonomy" id="2307076"/>
    <lineage>
        <taxon>Bacteria</taxon>
        <taxon>Pseudomonadati</taxon>
        <taxon>Pseudomonadota</taxon>
        <taxon>Alphaproteobacteria</taxon>
        <taxon>Acetobacterales</taxon>
        <taxon>Roseomonadaceae</taxon>
        <taxon>Roseomonas</taxon>
    </lineage>
</organism>
<protein>
    <submittedName>
        <fullName evidence="1">Uncharacterized protein</fullName>
    </submittedName>
</protein>
<comment type="caution">
    <text evidence="1">The sequence shown here is derived from an EMBL/GenBank/DDBJ whole genome shotgun (WGS) entry which is preliminary data.</text>
</comment>
<name>A0ABS9W065_9PROT</name>
<gene>
    <name evidence="1" type="ORF">MON41_02700</name>
</gene>
<dbReference type="Proteomes" id="UP001201985">
    <property type="component" value="Unassembled WGS sequence"/>
</dbReference>
<dbReference type="EMBL" id="JALBUU010000004">
    <property type="protein sequence ID" value="MCI0752674.1"/>
    <property type="molecule type" value="Genomic_DNA"/>
</dbReference>
<reference evidence="1 2" key="1">
    <citation type="submission" date="2022-03" db="EMBL/GenBank/DDBJ databases">
        <title>Complete genome analysis of Roseomonas KG 17.1 : a prolific producer of plant growth promoters.</title>
        <authorList>
            <person name="Saadouli I."/>
            <person name="Najjari A."/>
            <person name="Mosbah A."/>
            <person name="Ouzari H.I."/>
        </authorList>
    </citation>
    <scope>NUCLEOTIDE SEQUENCE [LARGE SCALE GENOMIC DNA]</scope>
    <source>
        <strain evidence="1 2">KG17-1</strain>
    </source>
</reference>
<keyword evidence="2" id="KW-1185">Reference proteome</keyword>